<gene>
    <name evidence="2" type="primary">epsI</name>
    <name evidence="2" type="ORF">ET418_12555</name>
</gene>
<protein>
    <submittedName>
        <fullName evidence="2">EpsI family protein</fullName>
    </submittedName>
</protein>
<dbReference type="Proteomes" id="UP000324298">
    <property type="component" value="Unassembled WGS sequence"/>
</dbReference>
<keyword evidence="3" id="KW-1185">Reference proteome</keyword>
<proteinExistence type="predicted"/>
<dbReference type="NCBIfam" id="TIGR02914">
    <property type="entry name" value="EpsI_fam"/>
    <property type="match status" value="1"/>
</dbReference>
<organism evidence="2 3">
    <name type="scientific">Oryzomonas rubra</name>
    <dbReference type="NCBI Taxonomy" id="2509454"/>
    <lineage>
        <taxon>Bacteria</taxon>
        <taxon>Pseudomonadati</taxon>
        <taxon>Thermodesulfobacteriota</taxon>
        <taxon>Desulfuromonadia</taxon>
        <taxon>Geobacterales</taxon>
        <taxon>Geobacteraceae</taxon>
        <taxon>Oryzomonas</taxon>
    </lineage>
</organism>
<accession>A0A5A9XD65</accession>
<name>A0A5A9XD65_9BACT</name>
<dbReference type="InterPro" id="IPR014263">
    <property type="entry name" value="Methanolan_biosynth_EpsI"/>
</dbReference>
<dbReference type="Pfam" id="PF11984">
    <property type="entry name" value="DUF3485"/>
    <property type="match status" value="1"/>
</dbReference>
<dbReference type="RefSeq" id="WP_149307985.1">
    <property type="nucleotide sequence ID" value="NZ_SRSD01000007.1"/>
</dbReference>
<dbReference type="EMBL" id="SRSD01000007">
    <property type="protein sequence ID" value="KAA0890483.1"/>
    <property type="molecule type" value="Genomic_DNA"/>
</dbReference>
<evidence type="ECO:0000313" key="3">
    <source>
        <dbReference type="Proteomes" id="UP000324298"/>
    </source>
</evidence>
<feature type="domain" description="Methanolan biosynthesis EpsI" evidence="1">
    <location>
        <begin position="12"/>
        <end position="211"/>
    </location>
</feature>
<reference evidence="2 3" key="1">
    <citation type="submission" date="2019-04" db="EMBL/GenBank/DDBJ databases">
        <title>Geobacter ruber sp. nov., ferric-reducing bacteria isolated from paddy soil.</title>
        <authorList>
            <person name="Xu Z."/>
            <person name="Masuda Y."/>
            <person name="Itoh H."/>
            <person name="Senoo K."/>
        </authorList>
    </citation>
    <scope>NUCLEOTIDE SEQUENCE [LARGE SCALE GENOMIC DNA]</scope>
    <source>
        <strain evidence="2 3">Red88</strain>
    </source>
</reference>
<comment type="caution">
    <text evidence="2">The sequence shown here is derived from an EMBL/GenBank/DDBJ whole genome shotgun (WGS) entry which is preliminary data.</text>
</comment>
<sequence>MRAVRSVRLAILIILLAGTTFVIKDHFKAGAATIAKEPLQQGISPVGTWQLISNFSMDAPIVEALKLDDYLYHSYRRDKGLVNLYIGYYRTVKKVGAAHDPLVCFQGQGWQIGNRGNGEYVLKNKQKLTIQYSYMIAEHQGDRELVVYWFQANGKAVHSTQAQKVAMVLDKFSGRSEDNAFVRINSPLGEENIATVRKRVFDFIEDFYPVFYSYITRS</sequence>
<evidence type="ECO:0000313" key="2">
    <source>
        <dbReference type="EMBL" id="KAA0890483.1"/>
    </source>
</evidence>
<dbReference type="AlphaFoldDB" id="A0A5A9XD65"/>
<evidence type="ECO:0000259" key="1">
    <source>
        <dbReference type="Pfam" id="PF11984"/>
    </source>
</evidence>
<dbReference type="OrthoDB" id="9797363at2"/>